<dbReference type="InterPro" id="IPR011051">
    <property type="entry name" value="RmlC_Cupin_sf"/>
</dbReference>
<sequence>MTPPNDTGAIFGRLADGTGGPTVDVFGPIIEFLTPKDNEQICVMRAVLPPGVTVPLHSHDDFEDFFILAGGHQVLVEGEDGPQWRDAHPGDYIRVAGNAPHAHRNLSGEPAVDLVITTAVMGRFFREVGRPIGSPPPTAREVARFAETANRFGYRLATAEENAAVGITLPAFTA</sequence>
<evidence type="ECO:0000313" key="2">
    <source>
        <dbReference type="EMBL" id="OBI31155.1"/>
    </source>
</evidence>
<dbReference type="AlphaFoldDB" id="A0A1A2XZG4"/>
<dbReference type="PANTHER" id="PTHR36440:SF1">
    <property type="entry name" value="PUTATIVE (AFU_ORTHOLOGUE AFUA_8G07350)-RELATED"/>
    <property type="match status" value="1"/>
</dbReference>
<dbReference type="EMBL" id="LZKG01000062">
    <property type="protein sequence ID" value="OBI31155.1"/>
    <property type="molecule type" value="Genomic_DNA"/>
</dbReference>
<accession>A0A1A2XZG4</accession>
<comment type="caution">
    <text evidence="2">The sequence shown here is derived from an EMBL/GenBank/DDBJ whole genome shotgun (WGS) entry which is preliminary data.</text>
</comment>
<protein>
    <submittedName>
        <fullName evidence="2">Cupin</fullName>
    </submittedName>
</protein>
<dbReference type="Gene3D" id="2.60.120.10">
    <property type="entry name" value="Jelly Rolls"/>
    <property type="match status" value="1"/>
</dbReference>
<dbReference type="InterPro" id="IPR053146">
    <property type="entry name" value="QDO-like"/>
</dbReference>
<gene>
    <name evidence="2" type="ORF">A5710_18840</name>
</gene>
<dbReference type="InterPro" id="IPR013096">
    <property type="entry name" value="Cupin_2"/>
</dbReference>
<dbReference type="Pfam" id="PF07883">
    <property type="entry name" value="Cupin_2"/>
    <property type="match status" value="1"/>
</dbReference>
<evidence type="ECO:0000313" key="3">
    <source>
        <dbReference type="Proteomes" id="UP000093943"/>
    </source>
</evidence>
<reference evidence="3" key="1">
    <citation type="submission" date="2016-06" db="EMBL/GenBank/DDBJ databases">
        <authorList>
            <person name="Sutton G."/>
            <person name="Brinkac L."/>
            <person name="Sanka R."/>
            <person name="Adams M."/>
            <person name="Lau E."/>
            <person name="Sam S."/>
            <person name="Sreng N."/>
            <person name="Him V."/>
            <person name="Kerleguer A."/>
            <person name="Cheng S."/>
        </authorList>
    </citation>
    <scope>NUCLEOTIDE SEQUENCE [LARGE SCALE GENOMIC DNA]</scope>
    <source>
        <strain evidence="3">E1876</strain>
    </source>
</reference>
<proteinExistence type="predicted"/>
<dbReference type="Proteomes" id="UP000093943">
    <property type="component" value="Unassembled WGS sequence"/>
</dbReference>
<name>A0A1A2XZG4_MYCSD</name>
<dbReference type="SUPFAM" id="SSF51182">
    <property type="entry name" value="RmlC-like cupins"/>
    <property type="match status" value="1"/>
</dbReference>
<feature type="domain" description="Cupin type-2" evidence="1">
    <location>
        <begin position="46"/>
        <end position="116"/>
    </location>
</feature>
<dbReference type="InterPro" id="IPR014710">
    <property type="entry name" value="RmlC-like_jellyroll"/>
</dbReference>
<organism evidence="2 3">
    <name type="scientific">Mycolicibacter sinensis (strain JDM601)</name>
    <name type="common">Mycobacterium sinense</name>
    <dbReference type="NCBI Taxonomy" id="875328"/>
    <lineage>
        <taxon>Bacteria</taxon>
        <taxon>Bacillati</taxon>
        <taxon>Actinomycetota</taxon>
        <taxon>Actinomycetes</taxon>
        <taxon>Mycobacteriales</taxon>
        <taxon>Mycobacteriaceae</taxon>
        <taxon>Mycolicibacter</taxon>
    </lineage>
</organism>
<dbReference type="PANTHER" id="PTHR36440">
    <property type="entry name" value="PUTATIVE (AFU_ORTHOLOGUE AFUA_8G07350)-RELATED"/>
    <property type="match status" value="1"/>
</dbReference>
<evidence type="ECO:0000259" key="1">
    <source>
        <dbReference type="Pfam" id="PF07883"/>
    </source>
</evidence>
<dbReference type="OrthoDB" id="9798709at2"/>